<evidence type="ECO:0000259" key="2">
    <source>
        <dbReference type="PROSITE" id="PS50983"/>
    </source>
</evidence>
<keyword evidence="4" id="KW-1185">Reference proteome</keyword>
<dbReference type="Pfam" id="PF01497">
    <property type="entry name" value="Peripla_BP_2"/>
    <property type="match status" value="1"/>
</dbReference>
<feature type="signal peptide" evidence="1">
    <location>
        <begin position="1"/>
        <end position="29"/>
    </location>
</feature>
<gene>
    <name evidence="3" type="ORF">G6N74_18830</name>
</gene>
<evidence type="ECO:0000256" key="1">
    <source>
        <dbReference type="SAM" id="SignalP"/>
    </source>
</evidence>
<dbReference type="Gene3D" id="3.40.50.1980">
    <property type="entry name" value="Nitrogenase molybdenum iron protein domain"/>
    <property type="match status" value="2"/>
</dbReference>
<name>A0A7C9VEV4_9HYPH</name>
<dbReference type="AlphaFoldDB" id="A0A7C9VEV4"/>
<dbReference type="InterPro" id="IPR002491">
    <property type="entry name" value="ABC_transptr_periplasmic_BD"/>
</dbReference>
<evidence type="ECO:0000313" key="4">
    <source>
        <dbReference type="Proteomes" id="UP000481252"/>
    </source>
</evidence>
<feature type="domain" description="Fe/B12 periplasmic-binding" evidence="2">
    <location>
        <begin position="50"/>
        <end position="345"/>
    </location>
</feature>
<accession>A0A7C9VEV4</accession>
<dbReference type="RefSeq" id="WP_165119497.1">
    <property type="nucleotide sequence ID" value="NZ_JAAKZG010000008.1"/>
</dbReference>
<dbReference type="PROSITE" id="PS50983">
    <property type="entry name" value="FE_B12_PBP"/>
    <property type="match status" value="1"/>
</dbReference>
<dbReference type="PANTHER" id="PTHR30535">
    <property type="entry name" value="VITAMIN B12-BINDING PROTEIN"/>
    <property type="match status" value="1"/>
</dbReference>
<dbReference type="PANTHER" id="PTHR30535:SF34">
    <property type="entry name" value="MOLYBDATE-BINDING PROTEIN MOLA"/>
    <property type="match status" value="1"/>
</dbReference>
<dbReference type="Proteomes" id="UP000481252">
    <property type="component" value="Unassembled WGS sequence"/>
</dbReference>
<proteinExistence type="predicted"/>
<dbReference type="SUPFAM" id="SSF53807">
    <property type="entry name" value="Helical backbone' metal receptor"/>
    <property type="match status" value="1"/>
</dbReference>
<evidence type="ECO:0000313" key="3">
    <source>
        <dbReference type="EMBL" id="NGN43130.1"/>
    </source>
</evidence>
<keyword evidence="1" id="KW-0732">Signal</keyword>
<dbReference type="InterPro" id="IPR050902">
    <property type="entry name" value="ABC_Transporter_SBP"/>
</dbReference>
<comment type="caution">
    <text evidence="3">The sequence shown here is derived from an EMBL/GenBank/DDBJ whole genome shotgun (WGS) entry which is preliminary data.</text>
</comment>
<organism evidence="3 4">
    <name type="scientific">Mesorhizobium zhangyense</name>
    <dbReference type="NCBI Taxonomy" id="1776730"/>
    <lineage>
        <taxon>Bacteria</taxon>
        <taxon>Pseudomonadati</taxon>
        <taxon>Pseudomonadota</taxon>
        <taxon>Alphaproteobacteria</taxon>
        <taxon>Hyphomicrobiales</taxon>
        <taxon>Phyllobacteriaceae</taxon>
        <taxon>Mesorhizobium</taxon>
    </lineage>
</organism>
<sequence>MTWISSGVVLSRLALVLLVVAFAAPAAMAEQITVTDLAGRTVSVQLPAKRIVLAEARQLVSLSLIDRDVARRIVGTAGTRLFDPEARKAYEATFAGFAAAPKLDDDASNLSAEKTIAVEPDLVILSGNIGLDPRSQALADTLTAAGIPAIFIDFRADPYENTVPSVELLGKVLGKEAEARAFLDFYLEHRSRIVERVAGISDRPTVFMEMQANSREQCCMSPSRANLGRFIVEAGGINIGEAVVPGAFGPLSPEYLLAQDPDIYIGTGGRHLASSGGIVVGPGISEEEALSALKTVVARPIISELSAVHKGDAHGLWHNFHNSPLNIVALEVLATWFHPNVFADVDPRATVDEINRRFLPVPFEGAAWISLAKD</sequence>
<dbReference type="EMBL" id="JAAKZG010000008">
    <property type="protein sequence ID" value="NGN43130.1"/>
    <property type="molecule type" value="Genomic_DNA"/>
</dbReference>
<reference evidence="3 4" key="1">
    <citation type="submission" date="2020-02" db="EMBL/GenBank/DDBJ databases">
        <title>Genome sequence of the type strain CGMCC 1.15528 of Mesorhizobium zhangyense.</title>
        <authorList>
            <person name="Gao J."/>
            <person name="Sun J."/>
        </authorList>
    </citation>
    <scope>NUCLEOTIDE SEQUENCE [LARGE SCALE GENOMIC DNA]</scope>
    <source>
        <strain evidence="3 4">CGMCC 1.15528</strain>
    </source>
</reference>
<feature type="chain" id="PRO_5028927141" evidence="1">
    <location>
        <begin position="30"/>
        <end position="374"/>
    </location>
</feature>
<protein>
    <submittedName>
        <fullName evidence="3">ABC transporter substrate-binding protein</fullName>
    </submittedName>
</protein>